<keyword evidence="3" id="KW-1185">Reference proteome</keyword>
<dbReference type="InterPro" id="IPR036397">
    <property type="entry name" value="RNaseH_sf"/>
</dbReference>
<dbReference type="STRING" id="578458.D8QCA1"/>
<dbReference type="Proteomes" id="UP000007431">
    <property type="component" value="Unassembled WGS sequence"/>
</dbReference>
<feature type="non-terminal residue" evidence="2">
    <location>
        <position position="274"/>
    </location>
</feature>
<evidence type="ECO:0000313" key="2">
    <source>
        <dbReference type="EMBL" id="EFI94894.1"/>
    </source>
</evidence>
<sequence length="274" mass="29398">MLRTLISRRTTAHVGGHTVLRSASKVATQSPVPQTGASYNIQKDTSSCVTRSLGEFMKDGRLTLRATASTDEKDRKAAAKAHNTDVTRLLASSARVLLVYPDGSRRPSMDVYPRVGAAAVGFLAGSTGGLQEVFARSRRLKGSASLQMAEVVGAHIGVEDGIEYAKRHDVKHLRIHPDDDLVVRCLQILGGGRKRDVTGQYTDILNRMYGFLRGDPSRSILVEWVPAHCGIPGNARAHQLAKAVTKVAGENAGAGVGVVAGMREQSSYKVSKQL</sequence>
<dbReference type="InParanoid" id="D8QCA1"/>
<dbReference type="EMBL" id="GL377309">
    <property type="protein sequence ID" value="EFI94894.1"/>
    <property type="molecule type" value="Genomic_DNA"/>
</dbReference>
<dbReference type="GO" id="GO:0004523">
    <property type="term" value="F:RNA-DNA hybrid ribonuclease activity"/>
    <property type="evidence" value="ECO:0007669"/>
    <property type="project" value="InterPro"/>
</dbReference>
<dbReference type="SUPFAM" id="SSF53098">
    <property type="entry name" value="Ribonuclease H-like"/>
    <property type="match status" value="1"/>
</dbReference>
<evidence type="ECO:0000313" key="3">
    <source>
        <dbReference type="Proteomes" id="UP000007431"/>
    </source>
</evidence>
<name>D8QCA1_SCHCM</name>
<feature type="domain" description="RNase H type-1" evidence="1">
    <location>
        <begin position="93"/>
        <end position="246"/>
    </location>
</feature>
<dbReference type="OrthoDB" id="6129167at2759"/>
<dbReference type="InterPro" id="IPR012337">
    <property type="entry name" value="RNaseH-like_sf"/>
</dbReference>
<dbReference type="GO" id="GO:0003676">
    <property type="term" value="F:nucleic acid binding"/>
    <property type="evidence" value="ECO:0007669"/>
    <property type="project" value="InterPro"/>
</dbReference>
<evidence type="ECO:0000259" key="1">
    <source>
        <dbReference type="PROSITE" id="PS50879"/>
    </source>
</evidence>
<accession>D8QCA1</accession>
<dbReference type="Gene3D" id="3.30.420.10">
    <property type="entry name" value="Ribonuclease H-like superfamily/Ribonuclease H"/>
    <property type="match status" value="1"/>
</dbReference>
<dbReference type="GeneID" id="9594147"/>
<dbReference type="InterPro" id="IPR002156">
    <property type="entry name" value="RNaseH_domain"/>
</dbReference>
<dbReference type="KEGG" id="scm:SCHCO_02634716"/>
<dbReference type="PROSITE" id="PS50879">
    <property type="entry name" value="RNASE_H_1"/>
    <property type="match status" value="1"/>
</dbReference>
<organism evidence="3">
    <name type="scientific">Schizophyllum commune (strain H4-8 / FGSC 9210)</name>
    <name type="common">Split gill fungus</name>
    <dbReference type="NCBI Taxonomy" id="578458"/>
    <lineage>
        <taxon>Eukaryota</taxon>
        <taxon>Fungi</taxon>
        <taxon>Dikarya</taxon>
        <taxon>Basidiomycota</taxon>
        <taxon>Agaricomycotina</taxon>
        <taxon>Agaricomycetes</taxon>
        <taxon>Agaricomycetidae</taxon>
        <taxon>Agaricales</taxon>
        <taxon>Schizophyllaceae</taxon>
        <taxon>Schizophyllum</taxon>
    </lineage>
</organism>
<dbReference type="AlphaFoldDB" id="D8QCA1"/>
<dbReference type="VEuPathDB" id="FungiDB:SCHCODRAFT_02634716"/>
<dbReference type="RefSeq" id="XP_003029797.1">
    <property type="nucleotide sequence ID" value="XM_003029751.1"/>
</dbReference>
<dbReference type="HOGENOM" id="CLU_1016184_0_0_1"/>
<proteinExistence type="predicted"/>
<protein>
    <recommendedName>
        <fullName evidence="1">RNase H type-1 domain-containing protein</fullName>
    </recommendedName>
</protein>
<gene>
    <name evidence="2" type="ORF">SCHCODRAFT_111500</name>
</gene>
<reference evidence="2 3" key="1">
    <citation type="journal article" date="2010" name="Nat. Biotechnol.">
        <title>Genome sequence of the model mushroom Schizophyllum commune.</title>
        <authorList>
            <person name="Ohm R.A."/>
            <person name="de Jong J.F."/>
            <person name="Lugones L.G."/>
            <person name="Aerts A."/>
            <person name="Kothe E."/>
            <person name="Stajich J.E."/>
            <person name="de Vries R.P."/>
            <person name="Record E."/>
            <person name="Levasseur A."/>
            <person name="Baker S.E."/>
            <person name="Bartholomew K.A."/>
            <person name="Coutinho P.M."/>
            <person name="Erdmann S."/>
            <person name="Fowler T.J."/>
            <person name="Gathman A.C."/>
            <person name="Lombard V."/>
            <person name="Henrissat B."/>
            <person name="Knabe N."/>
            <person name="Kuees U."/>
            <person name="Lilly W.W."/>
            <person name="Lindquist E."/>
            <person name="Lucas S."/>
            <person name="Magnuson J.K."/>
            <person name="Piumi F."/>
            <person name="Raudaskoski M."/>
            <person name="Salamov A."/>
            <person name="Schmutz J."/>
            <person name="Schwarze F.W.M.R."/>
            <person name="vanKuyk P.A."/>
            <person name="Horton J.S."/>
            <person name="Grigoriev I.V."/>
            <person name="Woesten H.A.B."/>
        </authorList>
    </citation>
    <scope>NUCLEOTIDE SEQUENCE [LARGE SCALE GENOMIC DNA]</scope>
    <source>
        <strain evidence="3">H4-8 / FGSC 9210</strain>
    </source>
</reference>